<feature type="region of interest" description="Disordered" evidence="1">
    <location>
        <begin position="177"/>
        <end position="204"/>
    </location>
</feature>
<evidence type="ECO:0000256" key="1">
    <source>
        <dbReference type="SAM" id="MobiDB-lite"/>
    </source>
</evidence>
<feature type="compositionally biased region" description="Acidic residues" evidence="1">
    <location>
        <begin position="503"/>
        <end position="514"/>
    </location>
</feature>
<organism evidence="2">
    <name type="scientific">Spumella elongata</name>
    <dbReference type="NCBI Taxonomy" id="89044"/>
    <lineage>
        <taxon>Eukaryota</taxon>
        <taxon>Sar</taxon>
        <taxon>Stramenopiles</taxon>
        <taxon>Ochrophyta</taxon>
        <taxon>Chrysophyceae</taxon>
        <taxon>Chromulinales</taxon>
        <taxon>Chromulinaceae</taxon>
        <taxon>Spumella</taxon>
    </lineage>
</organism>
<dbReference type="EMBL" id="HBIC01054137">
    <property type="protein sequence ID" value="CAE0298933.1"/>
    <property type="molecule type" value="Transcribed_RNA"/>
</dbReference>
<proteinExistence type="predicted"/>
<feature type="region of interest" description="Disordered" evidence="1">
    <location>
        <begin position="280"/>
        <end position="308"/>
    </location>
</feature>
<reference evidence="2" key="1">
    <citation type="submission" date="2021-01" db="EMBL/GenBank/DDBJ databases">
        <authorList>
            <person name="Corre E."/>
            <person name="Pelletier E."/>
            <person name="Niang G."/>
            <person name="Scheremetjew M."/>
            <person name="Finn R."/>
            <person name="Kale V."/>
            <person name="Holt S."/>
            <person name="Cochrane G."/>
            <person name="Meng A."/>
            <person name="Brown T."/>
            <person name="Cohen L."/>
        </authorList>
    </citation>
    <scope>NUCLEOTIDE SEQUENCE</scope>
    <source>
        <strain evidence="2">CCAP 955/1</strain>
    </source>
</reference>
<dbReference type="AlphaFoldDB" id="A0A7S3HLB7"/>
<feature type="region of interest" description="Disordered" evidence="1">
    <location>
        <begin position="624"/>
        <end position="686"/>
    </location>
</feature>
<protein>
    <submittedName>
        <fullName evidence="2">Uncharacterized protein</fullName>
    </submittedName>
</protein>
<evidence type="ECO:0000313" key="2">
    <source>
        <dbReference type="EMBL" id="CAE0298933.1"/>
    </source>
</evidence>
<feature type="region of interest" description="Disordered" evidence="1">
    <location>
        <begin position="528"/>
        <end position="576"/>
    </location>
</feature>
<gene>
    <name evidence="2" type="ORF">SELO1098_LOCUS27787</name>
</gene>
<accession>A0A7S3HLB7</accession>
<feature type="region of interest" description="Disordered" evidence="1">
    <location>
        <begin position="475"/>
        <end position="515"/>
    </location>
</feature>
<feature type="compositionally biased region" description="Low complexity" evidence="1">
    <location>
        <begin position="641"/>
        <end position="656"/>
    </location>
</feature>
<feature type="compositionally biased region" description="Polar residues" evidence="1">
    <location>
        <begin position="186"/>
        <end position="199"/>
    </location>
</feature>
<sequence length="775" mass="84517">MLRYGVNRWQNIGIQQSMDGGLASKTVDDETTAAIVVKWQQYLNEAGVATSDITQNHVTSFITHCSGDLDKLLARFMNNPQMGKSLVRTIISNHGKKYASDGSLRISMSEIDEDLEDIHTAEDQYVHSLLSDSTTDLAQRQRVGSFSSSVSTNITSKYDHLASMLRTDVVKHSFYGSPERDESPLVSPTVSELPSPETSVSRKHLSSIDDLDADYLQETNRSTVEVLEWSNGLHGFRKAASATEIDHSAHDFRFLHPMNKPLFPPGYVYTHNHHAPLRERSPVRSTSGIGSLGQKLFTSPPRHSPSRVVLPTISESDAASGRSDSAPKFASEVVTEDLGVVTDSAAQSEISSKSGLDEVNKTKSIADASSQSFRFPDVVYESSTFAPIATREPPQQQSIVSNKYIAEVELDEGSVGSSLSAASTASTAVSTSSNSSNKYKLLYLSATNELLRRKLQRKQKQAKKKKTLVGTKIQGDRETVKSSPAAVFCSPVKEGNNEREETNEAEDAEEEVESDAISMVTAVTATASHDIPSQPHAATISAGMNSPSKSADEPRSPTQDTPIKSPLKSGPSGATRHKAENELTFKVARFLLPFLIAIVLYVGGRYYYKTQVLNIWQNQQRLTDNAPPPLRHENSLHRRSSQPTPSHAAPSAPMSAKTKDTRENNFKATSSPPPASSPSSPAEPLYEEFPEDLHQGSLSLHVSIRGLDGRAYSPGNNNNGKQRSSRGGHSTVANVYSGQFSAFRHAWMRIKGVFSAAVRTVTAPVQGLFSIFGRR</sequence>
<name>A0A7S3HLB7_9STRA</name>
<feature type="region of interest" description="Disordered" evidence="1">
    <location>
        <begin position="709"/>
        <end position="730"/>
    </location>
</feature>
<feature type="compositionally biased region" description="Polar residues" evidence="1">
    <location>
        <begin position="714"/>
        <end position="730"/>
    </location>
</feature>